<reference evidence="9" key="1">
    <citation type="journal article" date="2022" name="Environ. Microbiol.">
        <title>Functional analysis, diversity, and distribution of carbendazim hydrolases MheI and CbmA, responsible for the initial step in carbendazim degradation.</title>
        <authorList>
            <person name="Zhang M."/>
            <person name="Bai X."/>
            <person name="Li Q."/>
            <person name="Zhang L."/>
            <person name="Zhu Q."/>
            <person name="Gao S."/>
            <person name="Ke Z."/>
            <person name="Jiang M."/>
            <person name="Hu J."/>
            <person name="Qiu J."/>
            <person name="Hong Q."/>
        </authorList>
    </citation>
    <scope>NUCLEOTIDE SEQUENCE [LARGE SCALE GENOMIC DNA]</scope>
    <source>
        <strain evidence="9">djl-6</strain>
    </source>
</reference>
<dbReference type="GO" id="GO:0022857">
    <property type="term" value="F:transmembrane transporter activity"/>
    <property type="evidence" value="ECO:0007669"/>
    <property type="project" value="InterPro"/>
</dbReference>
<dbReference type="EMBL" id="CP096568">
    <property type="protein sequence ID" value="UPU47025.1"/>
    <property type="molecule type" value="Genomic_DNA"/>
</dbReference>
<feature type="transmembrane region" description="Helical" evidence="7">
    <location>
        <begin position="166"/>
        <end position="185"/>
    </location>
</feature>
<proteinExistence type="predicted"/>
<dbReference type="Proteomes" id="UP000831484">
    <property type="component" value="Plasmid pdjl-6-5"/>
</dbReference>
<feature type="transmembrane region" description="Helical" evidence="7">
    <location>
        <begin position="403"/>
        <end position="421"/>
    </location>
</feature>
<dbReference type="GO" id="GO:0005886">
    <property type="term" value="C:plasma membrane"/>
    <property type="evidence" value="ECO:0007669"/>
    <property type="project" value="UniProtKB-SubCell"/>
</dbReference>
<keyword evidence="2" id="KW-1003">Cell membrane</keyword>
<dbReference type="RefSeq" id="WP_083745099.1">
    <property type="nucleotide sequence ID" value="NZ_CP096568.1"/>
</dbReference>
<evidence type="ECO:0000256" key="4">
    <source>
        <dbReference type="ARBA" id="ARBA00022989"/>
    </source>
</evidence>
<feature type="transmembrane region" description="Helical" evidence="7">
    <location>
        <begin position="205"/>
        <end position="224"/>
    </location>
</feature>
<feature type="transmembrane region" description="Helical" evidence="7">
    <location>
        <begin position="91"/>
        <end position="115"/>
    </location>
</feature>
<feature type="transmembrane region" description="Helical" evidence="7">
    <location>
        <begin position="283"/>
        <end position="305"/>
    </location>
</feature>
<dbReference type="InterPro" id="IPR002293">
    <property type="entry name" value="AA/rel_permease1"/>
</dbReference>
<feature type="transmembrane region" description="Helical" evidence="7">
    <location>
        <begin position="362"/>
        <end position="383"/>
    </location>
</feature>
<gene>
    <name evidence="8" type="ORF">M0639_33645</name>
</gene>
<keyword evidence="3 7" id="KW-0812">Transmembrane</keyword>
<feature type="region of interest" description="Disordered" evidence="6">
    <location>
        <begin position="462"/>
        <end position="487"/>
    </location>
</feature>
<keyword evidence="4 7" id="KW-1133">Transmembrane helix</keyword>
<dbReference type="InterPro" id="IPR050367">
    <property type="entry name" value="APC_superfamily"/>
</dbReference>
<evidence type="ECO:0000313" key="8">
    <source>
        <dbReference type="EMBL" id="UPU47025.1"/>
    </source>
</evidence>
<keyword evidence="9" id="KW-1185">Reference proteome</keyword>
<dbReference type="Gene3D" id="1.20.1740.10">
    <property type="entry name" value="Amino acid/polyamine transporter I"/>
    <property type="match status" value="1"/>
</dbReference>
<feature type="transmembrane region" description="Helical" evidence="7">
    <location>
        <begin position="244"/>
        <end position="263"/>
    </location>
</feature>
<geneLocation type="plasmid" evidence="8 9">
    <name>pdjl-6-5</name>
</geneLocation>
<name>A0AB38RNT9_RHOSG</name>
<comment type="subcellular location">
    <subcellularLocation>
        <location evidence="1">Cell membrane</location>
        <topology evidence="1">Multi-pass membrane protein</topology>
    </subcellularLocation>
</comment>
<evidence type="ECO:0000313" key="9">
    <source>
        <dbReference type="Proteomes" id="UP000831484"/>
    </source>
</evidence>
<evidence type="ECO:0000256" key="6">
    <source>
        <dbReference type="SAM" id="MobiDB-lite"/>
    </source>
</evidence>
<evidence type="ECO:0000256" key="1">
    <source>
        <dbReference type="ARBA" id="ARBA00004651"/>
    </source>
</evidence>
<dbReference type="PANTHER" id="PTHR42770">
    <property type="entry name" value="AMINO ACID TRANSPORTER-RELATED"/>
    <property type="match status" value="1"/>
</dbReference>
<dbReference type="AlphaFoldDB" id="A0AB38RNT9"/>
<feature type="transmembrane region" description="Helical" evidence="7">
    <location>
        <begin position="12"/>
        <end position="30"/>
    </location>
</feature>
<feature type="transmembrane region" description="Helical" evidence="7">
    <location>
        <begin position="433"/>
        <end position="450"/>
    </location>
</feature>
<evidence type="ECO:0000256" key="7">
    <source>
        <dbReference type="SAM" id="Phobius"/>
    </source>
</evidence>
<dbReference type="PIRSF" id="PIRSF006060">
    <property type="entry name" value="AA_transporter"/>
    <property type="match status" value="1"/>
</dbReference>
<feature type="transmembrane region" description="Helical" evidence="7">
    <location>
        <begin position="36"/>
        <end position="54"/>
    </location>
</feature>
<sequence>MKPELQKGLRWHDGVALALPIAVGLFITAGATTATIGTWGTIAVCVVLAVIALLQNHLFAEMASMFPDKAGGVAVFANEAWKRYFAPLGAVAAFGYWCGWGLVLTIVGLTMGSIIQAQWFADSAWTVSTGLVDVGLGHAIAAVALVAVTVVNLLGIKLAVRLNRVVGAVFVVVLIGLIVLPFAMGDWSADNLSFHADGPWGGAKVVIVWLYLGAWSIYGSELCASFAPEYRNPAVDTARAMKTIALILIGLYALVPLATSGHLGEEVVGADPITYGIIAYQDILGTAASSLVAAVLCAVLFLVMVSSAADAARSLYGISHEGMTVRQLGRLNKAGEPALALVLTMFVNLGVLAFVASPVAVLIAGNLGYLVAITLAVSGFLLLRKDRPQWPRSIRLGRAWIPVAMLLVVFNVVILVVGVTSPDLAAGASFKEVAIGGVLLLVGIAFYLYRRLVQDPGSLRLREPDEPLPSSSQPHAPCEQVQVDLES</sequence>
<accession>A0AB38RNT9</accession>
<evidence type="ECO:0000256" key="3">
    <source>
        <dbReference type="ARBA" id="ARBA00022692"/>
    </source>
</evidence>
<evidence type="ECO:0000256" key="2">
    <source>
        <dbReference type="ARBA" id="ARBA00022475"/>
    </source>
</evidence>
<organism evidence="8 9">
    <name type="scientific">Rhodococcus qingshengii JCM 15477</name>
    <dbReference type="NCBI Taxonomy" id="1303681"/>
    <lineage>
        <taxon>Bacteria</taxon>
        <taxon>Bacillati</taxon>
        <taxon>Actinomycetota</taxon>
        <taxon>Actinomycetes</taxon>
        <taxon>Mycobacteriales</taxon>
        <taxon>Nocardiaceae</taxon>
        <taxon>Rhodococcus</taxon>
        <taxon>Rhodococcus erythropolis group</taxon>
    </lineage>
</organism>
<feature type="transmembrane region" description="Helical" evidence="7">
    <location>
        <begin position="135"/>
        <end position="154"/>
    </location>
</feature>
<keyword evidence="5 7" id="KW-0472">Membrane</keyword>
<protein>
    <submittedName>
        <fullName evidence="8">APC family permease</fullName>
    </submittedName>
</protein>
<keyword evidence="8" id="KW-0614">Plasmid</keyword>
<dbReference type="PANTHER" id="PTHR42770:SF7">
    <property type="entry name" value="MEMBRANE PROTEIN"/>
    <property type="match status" value="1"/>
</dbReference>
<evidence type="ECO:0000256" key="5">
    <source>
        <dbReference type="ARBA" id="ARBA00023136"/>
    </source>
</evidence>
<dbReference type="Pfam" id="PF13520">
    <property type="entry name" value="AA_permease_2"/>
    <property type="match status" value="1"/>
</dbReference>
<feature type="transmembrane region" description="Helical" evidence="7">
    <location>
        <begin position="338"/>
        <end position="356"/>
    </location>
</feature>